<dbReference type="InterPro" id="IPR001007">
    <property type="entry name" value="VWF_dom"/>
</dbReference>
<feature type="region of interest" description="Disordered" evidence="1">
    <location>
        <begin position="15"/>
        <end position="41"/>
    </location>
</feature>
<sequence>LLVLHLGWSVSGRVRRSQVRKTRAQESAGESATTSYEYEDYNPEYDGTVYEEYDEANNITTPRASTTTAATSSPEDVGIRLGENLPSAPGIPASAPAAPENYNREVKPCQFEGRFYAEGDSWNPDSCTSCSCQRGNVHCQQLESCIRGKGDECAGVVCIEKQCATQHYIPLGECCPVCADNLDVPPGLSSRPSGYAQEGTVAEAVPVPGPRGDTGSPGDRGQPGDIGPPGSPGNPGIPGNPGPPGPVPDVSSYYNQLALVNAGNDKGPSDAEPYMGYPDAFHYLQAQVGPAGPRGMPGPSGSAGPQGFQGVRGEPGEPGPPGSPGIPGPRGPPGVPGKDGEQGEDGEPGTSGSGGPPGPRGLPGMPGLPGIKGHRGFPGLDGAKGEQGQPGEKGSLGPSGP</sequence>
<dbReference type="Pfam" id="PF00093">
    <property type="entry name" value="VWC"/>
    <property type="match status" value="1"/>
</dbReference>
<feature type="compositionally biased region" description="Pro residues" evidence="1">
    <location>
        <begin position="317"/>
        <end position="335"/>
    </location>
</feature>
<feature type="region of interest" description="Disordered" evidence="1">
    <location>
        <begin position="189"/>
        <end position="251"/>
    </location>
</feature>
<evidence type="ECO:0000259" key="2">
    <source>
        <dbReference type="PROSITE" id="PS50184"/>
    </source>
</evidence>
<dbReference type="AlphaFoldDB" id="A0A1B6IGM1"/>
<proteinExistence type="predicted"/>
<gene>
    <name evidence="3" type="ORF">g.8633</name>
</gene>
<dbReference type="SMART" id="SM00214">
    <property type="entry name" value="VWC"/>
    <property type="match status" value="1"/>
</dbReference>
<feature type="compositionally biased region" description="Pro residues" evidence="1">
    <location>
        <begin position="238"/>
        <end position="247"/>
    </location>
</feature>
<dbReference type="InterPro" id="IPR050149">
    <property type="entry name" value="Collagen_superfamily"/>
</dbReference>
<dbReference type="GO" id="GO:0005615">
    <property type="term" value="C:extracellular space"/>
    <property type="evidence" value="ECO:0007669"/>
    <property type="project" value="TreeGrafter"/>
</dbReference>
<feature type="non-terminal residue" evidence="3">
    <location>
        <position position="1"/>
    </location>
</feature>
<name>A0A1B6IGM1_9HEMI</name>
<feature type="non-terminal residue" evidence="3">
    <location>
        <position position="401"/>
    </location>
</feature>
<organism evidence="3">
    <name type="scientific">Homalodisca liturata</name>
    <dbReference type="NCBI Taxonomy" id="320908"/>
    <lineage>
        <taxon>Eukaryota</taxon>
        <taxon>Metazoa</taxon>
        <taxon>Ecdysozoa</taxon>
        <taxon>Arthropoda</taxon>
        <taxon>Hexapoda</taxon>
        <taxon>Insecta</taxon>
        <taxon>Pterygota</taxon>
        <taxon>Neoptera</taxon>
        <taxon>Paraneoptera</taxon>
        <taxon>Hemiptera</taxon>
        <taxon>Auchenorrhyncha</taxon>
        <taxon>Membracoidea</taxon>
        <taxon>Cicadellidae</taxon>
        <taxon>Cicadellinae</taxon>
        <taxon>Proconiini</taxon>
        <taxon>Homalodisca</taxon>
    </lineage>
</organism>
<dbReference type="PROSITE" id="PS50184">
    <property type="entry name" value="VWFC_2"/>
    <property type="match status" value="1"/>
</dbReference>
<accession>A0A1B6IGM1</accession>
<dbReference type="PANTHER" id="PTHR24023">
    <property type="entry name" value="COLLAGEN ALPHA"/>
    <property type="match status" value="1"/>
</dbReference>
<dbReference type="InterPro" id="IPR008160">
    <property type="entry name" value="Collagen"/>
</dbReference>
<reference evidence="3" key="1">
    <citation type="submission" date="2015-11" db="EMBL/GenBank/DDBJ databases">
        <title>De novo transcriptome assembly of four potential Pierce s Disease insect vectors from Arizona vineyards.</title>
        <authorList>
            <person name="Tassone E.E."/>
        </authorList>
    </citation>
    <scope>NUCLEOTIDE SEQUENCE</scope>
</reference>
<protein>
    <recommendedName>
        <fullName evidence="2">VWFC domain-containing protein</fullName>
    </recommendedName>
</protein>
<feature type="region of interest" description="Disordered" evidence="1">
    <location>
        <begin position="287"/>
        <end position="401"/>
    </location>
</feature>
<dbReference type="Pfam" id="PF01391">
    <property type="entry name" value="Collagen"/>
    <property type="match status" value="2"/>
</dbReference>
<evidence type="ECO:0000256" key="1">
    <source>
        <dbReference type="SAM" id="MobiDB-lite"/>
    </source>
</evidence>
<dbReference type="GO" id="GO:0030198">
    <property type="term" value="P:extracellular matrix organization"/>
    <property type="evidence" value="ECO:0007669"/>
    <property type="project" value="TreeGrafter"/>
</dbReference>
<dbReference type="GO" id="GO:0031012">
    <property type="term" value="C:extracellular matrix"/>
    <property type="evidence" value="ECO:0007669"/>
    <property type="project" value="TreeGrafter"/>
</dbReference>
<dbReference type="PANTHER" id="PTHR24023:SF1112">
    <property type="entry name" value="COL_CUTICLE_N DOMAIN-CONTAINING PROTEIN-RELATED"/>
    <property type="match status" value="1"/>
</dbReference>
<dbReference type="EMBL" id="GECU01021648">
    <property type="protein sequence ID" value="JAS86058.1"/>
    <property type="molecule type" value="Transcribed_RNA"/>
</dbReference>
<evidence type="ECO:0000313" key="3">
    <source>
        <dbReference type="EMBL" id="JAS86058.1"/>
    </source>
</evidence>
<dbReference type="GO" id="GO:0030020">
    <property type="term" value="F:extracellular matrix structural constituent conferring tensile strength"/>
    <property type="evidence" value="ECO:0007669"/>
    <property type="project" value="TreeGrafter"/>
</dbReference>
<feature type="domain" description="VWFC" evidence="2">
    <location>
        <begin position="107"/>
        <end position="179"/>
    </location>
</feature>
<dbReference type="SUPFAM" id="SSF57603">
    <property type="entry name" value="FnI-like domain"/>
    <property type="match status" value="1"/>
</dbReference>
<dbReference type="Gene3D" id="2.10.70.10">
    <property type="entry name" value="Complement Module, domain 1"/>
    <property type="match status" value="1"/>
</dbReference>